<proteinExistence type="predicted"/>
<evidence type="ECO:0000313" key="4">
    <source>
        <dbReference type="EMBL" id="CAD6227905.1"/>
    </source>
</evidence>
<dbReference type="InterPro" id="IPR032675">
    <property type="entry name" value="LRR_dom_sf"/>
</dbReference>
<dbReference type="AlphaFoldDB" id="A0A811NM93"/>
<protein>
    <recommendedName>
        <fullName evidence="3">BACK domain-containing protein</fullName>
    </recommendedName>
</protein>
<dbReference type="GO" id="GO:0019005">
    <property type="term" value="C:SCF ubiquitin ligase complex"/>
    <property type="evidence" value="ECO:0007669"/>
    <property type="project" value="TreeGrafter"/>
</dbReference>
<dbReference type="SUPFAM" id="SSF52047">
    <property type="entry name" value="RNI-like"/>
    <property type="match status" value="2"/>
</dbReference>
<dbReference type="PANTHER" id="PTHR13318">
    <property type="entry name" value="PARTNER OF PAIRED, ISOFORM B-RELATED"/>
    <property type="match status" value="1"/>
</dbReference>
<dbReference type="OrthoDB" id="775260at2759"/>
<comment type="caution">
    <text evidence="4">The sequence shown here is derived from an EMBL/GenBank/DDBJ whole genome shotgun (WGS) entry which is preliminary data.</text>
</comment>
<feature type="compositionally biased region" description="Low complexity" evidence="2">
    <location>
        <begin position="24"/>
        <end position="35"/>
    </location>
</feature>
<evidence type="ECO:0000313" key="5">
    <source>
        <dbReference type="Proteomes" id="UP000604825"/>
    </source>
</evidence>
<evidence type="ECO:0000256" key="1">
    <source>
        <dbReference type="ARBA" id="ARBA00002668"/>
    </source>
</evidence>
<dbReference type="Gene3D" id="3.80.10.10">
    <property type="entry name" value="Ribonuclease Inhibitor"/>
    <property type="match status" value="2"/>
</dbReference>
<evidence type="ECO:0000256" key="2">
    <source>
        <dbReference type="SAM" id="MobiDB-lite"/>
    </source>
</evidence>
<evidence type="ECO:0000259" key="3">
    <source>
        <dbReference type="SMART" id="SM00875"/>
    </source>
</evidence>
<sequence length="972" mass="108525">MVFPGDEEDAAATSAGDAVVLEITDTSSSAAARDPSSPRPPPVSISDLARFDPLPSPTVAVRANRELLLLPRAPRRQLQGISWTLSVCSESGREHVNVGCDLEAAVQVLRYLFEPSESFNITHNNFLLLLEGALFLAVESLLVECERWFSTIASQTSAIFSAPLDFIIEVWDFAQEHGVTFVQEICREYLAQNFAHVISRRSFNKIPYDLLCSTIECPHLTVDSEKQLCEAILYWVSENMKTCEQSYPNSVDGHLFLLSKVKICLLPLGFAAGTKRHWFDFGNNIVCTILDLLKDSLKTLLDAIADGNLERYCIRITEYSKNIVLSGCPQVTTAFLYISVLPTDLDVSFKRRIVSSYTQVDHRSFILYNELEKAAKTLSFKNVHMVDISKCPNVHFGAAIDWLKLFFPELRIFRVSHCLSFQFDDLLYLLLRCPWIDEIDMTVDTSTVTPKHSVVSSSSEVLSKVKPNQKRYGIHCPPYDRQLNSIFLNISRLTLEGRSDIDDVGLLEISVLKNSLCYINIRNCFLLTDDGISYLLMKCTKIHSMVLSYTSFGNRSIQTLCATNPSGHNSVHAHVMAFYMQELHLDGCKGIDSAALSQLMSIISITKFLSLRETSLTDGALCKFVGSSLEYLDVSETVISMVSLAPVIRRNYKLNCLKTAGCRSLLLECDNVENISGNKYGDFLQEVGTTCCLEDVEMGWGFCPIRIEDLAPSFSKVRKMTIGLGTALAENVMCALPMICPFLESLILRFQVISDRVVRNLLESAVNLHVLCLHYCLGSLTSFSFQTKAPALRVLQLHWVTPWLTNDDLTILTENCNLAELSLSGCKLLDSNSQDIISSGWPNLALLHLEECGKITVEGVSSFLSCKALEDILLRHTGRGIGRSIIDDAIRELPLLRKLALDLCDACEEGYDSPNNAEGKMIRSVRMSRCKTMKGSCLEVPRQGSSRPVHKDTVVLEWSSRRLTTTIVSERV</sequence>
<dbReference type="EMBL" id="CAJGYO010000005">
    <property type="protein sequence ID" value="CAD6227905.1"/>
    <property type="molecule type" value="Genomic_DNA"/>
</dbReference>
<feature type="region of interest" description="Disordered" evidence="2">
    <location>
        <begin position="23"/>
        <end position="47"/>
    </location>
</feature>
<comment type="function">
    <text evidence="1">May act as a substrate-specific adapter of an E3 ubiquitin-protein ligase complex (CUL3-RBX1-BTB) which mediates the ubiquitination and subsequent proteasomal degradation of target proteins.</text>
</comment>
<dbReference type="Pfam" id="PF07707">
    <property type="entry name" value="BACK"/>
    <property type="match status" value="1"/>
</dbReference>
<dbReference type="GO" id="GO:0031146">
    <property type="term" value="P:SCF-dependent proteasomal ubiquitin-dependent protein catabolic process"/>
    <property type="evidence" value="ECO:0007669"/>
    <property type="project" value="TreeGrafter"/>
</dbReference>
<dbReference type="Gene3D" id="1.25.40.420">
    <property type="match status" value="1"/>
</dbReference>
<accession>A0A811NM93</accession>
<dbReference type="SMART" id="SM00875">
    <property type="entry name" value="BACK"/>
    <property type="match status" value="1"/>
</dbReference>
<dbReference type="InterPro" id="IPR011705">
    <property type="entry name" value="BACK"/>
</dbReference>
<reference evidence="4" key="1">
    <citation type="submission" date="2020-10" db="EMBL/GenBank/DDBJ databases">
        <authorList>
            <person name="Han B."/>
            <person name="Lu T."/>
            <person name="Zhao Q."/>
            <person name="Huang X."/>
            <person name="Zhao Y."/>
        </authorList>
    </citation>
    <scope>NUCLEOTIDE SEQUENCE</scope>
</reference>
<dbReference type="FunFam" id="3.80.10.10:FF:000456">
    <property type="entry name" value="Ubiquitin-protein ligase"/>
    <property type="match status" value="1"/>
</dbReference>
<dbReference type="Proteomes" id="UP000604825">
    <property type="component" value="Unassembled WGS sequence"/>
</dbReference>
<keyword evidence="5" id="KW-1185">Reference proteome</keyword>
<dbReference type="InterPro" id="IPR006553">
    <property type="entry name" value="Leu-rich_rpt_Cys-con_subtyp"/>
</dbReference>
<name>A0A811NM93_9POAL</name>
<organism evidence="4 5">
    <name type="scientific">Miscanthus lutarioriparius</name>
    <dbReference type="NCBI Taxonomy" id="422564"/>
    <lineage>
        <taxon>Eukaryota</taxon>
        <taxon>Viridiplantae</taxon>
        <taxon>Streptophyta</taxon>
        <taxon>Embryophyta</taxon>
        <taxon>Tracheophyta</taxon>
        <taxon>Spermatophyta</taxon>
        <taxon>Magnoliopsida</taxon>
        <taxon>Liliopsida</taxon>
        <taxon>Poales</taxon>
        <taxon>Poaceae</taxon>
        <taxon>PACMAD clade</taxon>
        <taxon>Panicoideae</taxon>
        <taxon>Andropogonodae</taxon>
        <taxon>Andropogoneae</taxon>
        <taxon>Saccharinae</taxon>
        <taxon>Miscanthus</taxon>
    </lineage>
</organism>
<dbReference type="FunFam" id="3.80.10.10:FF:000706">
    <property type="entry name" value="Ubiquitin-protein ligase"/>
    <property type="match status" value="1"/>
</dbReference>
<dbReference type="FunFam" id="1.25.40.420:FF:000034">
    <property type="entry name" value="Os01g0968600 protein"/>
    <property type="match status" value="1"/>
</dbReference>
<dbReference type="SMART" id="SM00367">
    <property type="entry name" value="LRR_CC"/>
    <property type="match status" value="5"/>
</dbReference>
<gene>
    <name evidence="4" type="ORF">NCGR_LOCUS18842</name>
</gene>
<feature type="domain" description="BACK" evidence="3">
    <location>
        <begin position="167"/>
        <end position="276"/>
    </location>
</feature>